<dbReference type="InterPro" id="IPR004839">
    <property type="entry name" value="Aminotransferase_I/II_large"/>
</dbReference>
<evidence type="ECO:0000256" key="10">
    <source>
        <dbReference type="ARBA" id="ARBA00047481"/>
    </source>
</evidence>
<dbReference type="GO" id="GO:0000105">
    <property type="term" value="P:L-histidine biosynthetic process"/>
    <property type="evidence" value="ECO:0007669"/>
    <property type="project" value="UniProtKB-UniRule"/>
</dbReference>
<dbReference type="HAMAP" id="MF_01023">
    <property type="entry name" value="HisC_aminotrans_2"/>
    <property type="match status" value="1"/>
</dbReference>
<dbReference type="InterPro" id="IPR004838">
    <property type="entry name" value="NHTrfase_class1_PyrdxlP-BS"/>
</dbReference>
<dbReference type="Proteomes" id="UP000008631">
    <property type="component" value="Chromosome"/>
</dbReference>
<dbReference type="GO" id="GO:0004400">
    <property type="term" value="F:histidinol-phosphate transaminase activity"/>
    <property type="evidence" value="ECO:0007669"/>
    <property type="project" value="UniProtKB-UniRule"/>
</dbReference>
<evidence type="ECO:0000256" key="3">
    <source>
        <dbReference type="ARBA" id="ARBA00007970"/>
    </source>
</evidence>
<keyword evidence="9 11" id="KW-0368">Histidine biosynthesis</keyword>
<gene>
    <name evidence="11" type="primary">hisC</name>
    <name evidence="13" type="ordered locus">Isop_3604</name>
</gene>
<reference evidence="13 14" key="1">
    <citation type="journal article" date="2011" name="Stand. Genomic Sci.">
        <title>Complete genome sequence of Isosphaera pallida type strain (IS1B).</title>
        <authorList>
            <consortium name="US DOE Joint Genome Institute (JGI-PGF)"/>
            <person name="Goker M."/>
            <person name="Cleland D."/>
            <person name="Saunders E."/>
            <person name="Lapidus A."/>
            <person name="Nolan M."/>
            <person name="Lucas S."/>
            <person name="Hammon N."/>
            <person name="Deshpande S."/>
            <person name="Cheng J.F."/>
            <person name="Tapia R."/>
            <person name="Han C."/>
            <person name="Goodwin L."/>
            <person name="Pitluck S."/>
            <person name="Liolios K."/>
            <person name="Pagani I."/>
            <person name="Ivanova N."/>
            <person name="Mavromatis K."/>
            <person name="Pati A."/>
            <person name="Chen A."/>
            <person name="Palaniappan K."/>
            <person name="Land M."/>
            <person name="Hauser L."/>
            <person name="Chang Y.J."/>
            <person name="Jeffries C.D."/>
            <person name="Detter J.C."/>
            <person name="Beck B."/>
            <person name="Woyke T."/>
            <person name="Bristow J."/>
            <person name="Eisen J.A."/>
            <person name="Markowitz V."/>
            <person name="Hugenholtz P."/>
            <person name="Kyrpides N.C."/>
            <person name="Klenk H.P."/>
        </authorList>
    </citation>
    <scope>NUCLEOTIDE SEQUENCE [LARGE SCALE GENOMIC DNA]</scope>
    <source>
        <strain evidence="14">ATCC 43644 / DSM 9630 / IS1B</strain>
    </source>
</reference>
<dbReference type="AlphaFoldDB" id="E8QYH8"/>
<dbReference type="Gene3D" id="3.40.640.10">
    <property type="entry name" value="Type I PLP-dependent aspartate aminotransferase-like (Major domain)"/>
    <property type="match status" value="1"/>
</dbReference>
<feature type="modified residue" description="N6-(pyridoxal phosphate)lysine" evidence="11">
    <location>
        <position position="225"/>
    </location>
</feature>
<keyword evidence="7 11" id="KW-0808">Transferase</keyword>
<keyword evidence="8 11" id="KW-0663">Pyridoxal phosphate</keyword>
<keyword evidence="14" id="KW-1185">Reference proteome</keyword>
<evidence type="ECO:0000256" key="11">
    <source>
        <dbReference type="HAMAP-Rule" id="MF_01023"/>
    </source>
</evidence>
<comment type="subunit">
    <text evidence="4 11">Homodimer.</text>
</comment>
<dbReference type="Gene3D" id="3.90.1150.10">
    <property type="entry name" value="Aspartate Aminotransferase, domain 1"/>
    <property type="match status" value="1"/>
</dbReference>
<organism evidence="13 14">
    <name type="scientific">Isosphaera pallida (strain ATCC 43644 / DSM 9630 / IS1B)</name>
    <dbReference type="NCBI Taxonomy" id="575540"/>
    <lineage>
        <taxon>Bacteria</taxon>
        <taxon>Pseudomonadati</taxon>
        <taxon>Planctomycetota</taxon>
        <taxon>Planctomycetia</taxon>
        <taxon>Isosphaerales</taxon>
        <taxon>Isosphaeraceae</taxon>
        <taxon>Isosphaera</taxon>
    </lineage>
</organism>
<accession>E8QYH8</accession>
<protein>
    <recommendedName>
        <fullName evidence="11">Histidinol-phosphate aminotransferase</fullName>
        <ecNumber evidence="11">2.6.1.9</ecNumber>
    </recommendedName>
    <alternativeName>
        <fullName evidence="11">Imidazole acetol-phosphate transaminase</fullName>
    </alternativeName>
</protein>
<proteinExistence type="inferred from homology"/>
<dbReference type="STRING" id="575540.Isop_3604"/>
<keyword evidence="5 11" id="KW-0032">Aminotransferase</keyword>
<dbReference type="FunCoup" id="E8QYH8">
    <property type="interactions" value="447"/>
</dbReference>
<dbReference type="InterPro" id="IPR015421">
    <property type="entry name" value="PyrdxlP-dep_Trfase_major"/>
</dbReference>
<dbReference type="PANTHER" id="PTHR43643:SF6">
    <property type="entry name" value="HISTIDINOL-PHOSPHATE AMINOTRANSFERASE"/>
    <property type="match status" value="1"/>
</dbReference>
<evidence type="ECO:0000313" key="13">
    <source>
        <dbReference type="EMBL" id="ADV64161.1"/>
    </source>
</evidence>
<dbReference type="PANTHER" id="PTHR43643">
    <property type="entry name" value="HISTIDINOL-PHOSPHATE AMINOTRANSFERASE 2"/>
    <property type="match status" value="1"/>
</dbReference>
<evidence type="ECO:0000256" key="1">
    <source>
        <dbReference type="ARBA" id="ARBA00001933"/>
    </source>
</evidence>
<dbReference type="eggNOG" id="COG0079">
    <property type="taxonomic scope" value="Bacteria"/>
</dbReference>
<dbReference type="Pfam" id="PF00155">
    <property type="entry name" value="Aminotran_1_2"/>
    <property type="match status" value="1"/>
</dbReference>
<dbReference type="PROSITE" id="PS00105">
    <property type="entry name" value="AA_TRANSFER_CLASS_1"/>
    <property type="match status" value="1"/>
</dbReference>
<dbReference type="RefSeq" id="WP_013566449.1">
    <property type="nucleotide sequence ID" value="NC_014962.1"/>
</dbReference>
<dbReference type="InterPro" id="IPR015424">
    <property type="entry name" value="PyrdxlP-dep_Trfase"/>
</dbReference>
<evidence type="ECO:0000256" key="2">
    <source>
        <dbReference type="ARBA" id="ARBA00005011"/>
    </source>
</evidence>
<dbReference type="EMBL" id="CP002353">
    <property type="protein sequence ID" value="ADV64161.1"/>
    <property type="molecule type" value="Genomic_DNA"/>
</dbReference>
<feature type="domain" description="Aminotransferase class I/classII large" evidence="12">
    <location>
        <begin position="41"/>
        <end position="359"/>
    </location>
</feature>
<dbReference type="InParanoid" id="E8QYH8"/>
<evidence type="ECO:0000256" key="8">
    <source>
        <dbReference type="ARBA" id="ARBA00022898"/>
    </source>
</evidence>
<dbReference type="GO" id="GO:0030170">
    <property type="term" value="F:pyridoxal phosphate binding"/>
    <property type="evidence" value="ECO:0007669"/>
    <property type="project" value="InterPro"/>
</dbReference>
<dbReference type="CDD" id="cd00609">
    <property type="entry name" value="AAT_like"/>
    <property type="match status" value="1"/>
</dbReference>
<dbReference type="SUPFAM" id="SSF53383">
    <property type="entry name" value="PLP-dependent transferases"/>
    <property type="match status" value="1"/>
</dbReference>
<evidence type="ECO:0000256" key="5">
    <source>
        <dbReference type="ARBA" id="ARBA00022576"/>
    </source>
</evidence>
<dbReference type="InterPro" id="IPR050106">
    <property type="entry name" value="HistidinolP_aminotransfase"/>
</dbReference>
<dbReference type="EC" id="2.6.1.9" evidence="11"/>
<sequence>MNAPANARTSAASEEIASWFQPHVPAMAGYTPGEQPRGGNPIKLNTNENPYPPSPRVLEALRNAIDERLRLYPDPTATAYRQTVADVLGVDPAMVLAGNGSDDLLTILTRAFAGPGRLIVAPTPSYILYRTLAQLQNAPFVEVPYRDDWSLDFDAIVAHQPRLTLLANPNSPSGTALAPEHVGELAARLEGPLVVDEAYADFADANCLNLIARHPNVIVTRSLSKGYGLAGLRVGHLIARPEVVAHLNKVKDSYNCDALSIVGAAAALKDATYLAHTRRLVIATRQRLAQAMRSQFGCQVPESQANFVWCVGGVATEATYLALKERGILTRWMRYPGIVEGLRISVGTDEHIDQLLSALNDIVKLS</sequence>
<dbReference type="KEGG" id="ipa:Isop_3604"/>
<evidence type="ECO:0000256" key="7">
    <source>
        <dbReference type="ARBA" id="ARBA00022679"/>
    </source>
</evidence>
<evidence type="ECO:0000256" key="4">
    <source>
        <dbReference type="ARBA" id="ARBA00011738"/>
    </source>
</evidence>
<dbReference type="InterPro" id="IPR015422">
    <property type="entry name" value="PyrdxlP-dep_Trfase_small"/>
</dbReference>
<comment type="catalytic activity">
    <reaction evidence="10 11">
        <text>L-histidinol phosphate + 2-oxoglutarate = 3-(imidazol-4-yl)-2-oxopropyl phosphate + L-glutamate</text>
        <dbReference type="Rhea" id="RHEA:23744"/>
        <dbReference type="ChEBI" id="CHEBI:16810"/>
        <dbReference type="ChEBI" id="CHEBI:29985"/>
        <dbReference type="ChEBI" id="CHEBI:57766"/>
        <dbReference type="ChEBI" id="CHEBI:57980"/>
        <dbReference type="EC" id="2.6.1.9"/>
    </reaction>
</comment>
<comment type="pathway">
    <text evidence="2 11">Amino-acid biosynthesis; L-histidine biosynthesis; L-histidine from 5-phospho-alpha-D-ribose 1-diphosphate: step 7/9.</text>
</comment>
<dbReference type="UniPathway" id="UPA00031">
    <property type="reaction ID" value="UER00012"/>
</dbReference>
<dbReference type="NCBIfam" id="TIGR01141">
    <property type="entry name" value="hisC"/>
    <property type="match status" value="1"/>
</dbReference>
<evidence type="ECO:0000259" key="12">
    <source>
        <dbReference type="Pfam" id="PF00155"/>
    </source>
</evidence>
<evidence type="ECO:0000256" key="9">
    <source>
        <dbReference type="ARBA" id="ARBA00023102"/>
    </source>
</evidence>
<evidence type="ECO:0000313" key="14">
    <source>
        <dbReference type="Proteomes" id="UP000008631"/>
    </source>
</evidence>
<name>E8QYH8_ISOPI</name>
<dbReference type="HOGENOM" id="CLU_017584_3_0_0"/>
<evidence type="ECO:0000256" key="6">
    <source>
        <dbReference type="ARBA" id="ARBA00022605"/>
    </source>
</evidence>
<keyword evidence="6 11" id="KW-0028">Amino-acid biosynthesis</keyword>
<comment type="cofactor">
    <cofactor evidence="1 11">
        <name>pyridoxal 5'-phosphate</name>
        <dbReference type="ChEBI" id="CHEBI:597326"/>
    </cofactor>
</comment>
<dbReference type="InterPro" id="IPR005861">
    <property type="entry name" value="HisP_aminotrans"/>
</dbReference>
<comment type="similarity">
    <text evidence="3 11">Belongs to the class-II pyridoxal-phosphate-dependent aminotransferase family. Histidinol-phosphate aminotransferase subfamily.</text>
</comment>